<keyword evidence="3" id="KW-1185">Reference proteome</keyword>
<gene>
    <name evidence="2" type="ORF">KFK09_021541</name>
</gene>
<dbReference type="Proteomes" id="UP000829196">
    <property type="component" value="Unassembled WGS sequence"/>
</dbReference>
<feature type="region of interest" description="Disordered" evidence="1">
    <location>
        <begin position="37"/>
        <end position="65"/>
    </location>
</feature>
<feature type="compositionally biased region" description="Basic residues" evidence="1">
    <location>
        <begin position="134"/>
        <end position="150"/>
    </location>
</feature>
<reference evidence="2" key="1">
    <citation type="journal article" date="2022" name="Front. Genet.">
        <title>Chromosome-Scale Assembly of the Dendrobium nobile Genome Provides Insights Into the Molecular Mechanism of the Biosynthesis of the Medicinal Active Ingredient of Dendrobium.</title>
        <authorList>
            <person name="Xu Q."/>
            <person name="Niu S.-C."/>
            <person name="Li K.-L."/>
            <person name="Zheng P.-J."/>
            <person name="Zhang X.-J."/>
            <person name="Jia Y."/>
            <person name="Liu Y."/>
            <person name="Niu Y.-X."/>
            <person name="Yu L.-H."/>
            <person name="Chen D.-F."/>
            <person name="Zhang G.-Q."/>
        </authorList>
    </citation>
    <scope>NUCLEOTIDE SEQUENCE</scope>
    <source>
        <tissue evidence="2">Leaf</tissue>
    </source>
</reference>
<protein>
    <submittedName>
        <fullName evidence="2">Uncharacterized protein</fullName>
    </submittedName>
</protein>
<proteinExistence type="predicted"/>
<feature type="compositionally biased region" description="Polar residues" evidence="1">
    <location>
        <begin position="40"/>
        <end position="62"/>
    </location>
</feature>
<evidence type="ECO:0000313" key="2">
    <source>
        <dbReference type="EMBL" id="KAI0498300.1"/>
    </source>
</evidence>
<feature type="region of interest" description="Disordered" evidence="1">
    <location>
        <begin position="96"/>
        <end position="150"/>
    </location>
</feature>
<accession>A0A8T3AQA4</accession>
<sequence length="150" mass="16390">MATSSHAVPPVDSRILANQEEQIVPAVPVCDNGLKGKDSNIPNLNFPTEELSSSEPNSSFTVNKGKGIKINNKFNLLVEEDPLNFIQEDELEEISSLQHGKYHEDTDLSKNKSPAQKSPNINIPPPQTTNQKSSKAKNAKKAKPSSSKSR</sequence>
<evidence type="ECO:0000313" key="3">
    <source>
        <dbReference type="Proteomes" id="UP000829196"/>
    </source>
</evidence>
<feature type="compositionally biased region" description="Basic and acidic residues" evidence="1">
    <location>
        <begin position="101"/>
        <end position="110"/>
    </location>
</feature>
<comment type="caution">
    <text evidence="2">The sequence shown here is derived from an EMBL/GenBank/DDBJ whole genome shotgun (WGS) entry which is preliminary data.</text>
</comment>
<dbReference type="EMBL" id="JAGYWB010000015">
    <property type="protein sequence ID" value="KAI0498300.1"/>
    <property type="molecule type" value="Genomic_DNA"/>
</dbReference>
<evidence type="ECO:0000256" key="1">
    <source>
        <dbReference type="SAM" id="MobiDB-lite"/>
    </source>
</evidence>
<organism evidence="2 3">
    <name type="scientific">Dendrobium nobile</name>
    <name type="common">Orchid</name>
    <dbReference type="NCBI Taxonomy" id="94219"/>
    <lineage>
        <taxon>Eukaryota</taxon>
        <taxon>Viridiplantae</taxon>
        <taxon>Streptophyta</taxon>
        <taxon>Embryophyta</taxon>
        <taxon>Tracheophyta</taxon>
        <taxon>Spermatophyta</taxon>
        <taxon>Magnoliopsida</taxon>
        <taxon>Liliopsida</taxon>
        <taxon>Asparagales</taxon>
        <taxon>Orchidaceae</taxon>
        <taxon>Epidendroideae</taxon>
        <taxon>Malaxideae</taxon>
        <taxon>Dendrobiinae</taxon>
        <taxon>Dendrobium</taxon>
    </lineage>
</organism>
<name>A0A8T3AQA4_DENNO</name>
<dbReference type="AlphaFoldDB" id="A0A8T3AQA4"/>